<evidence type="ECO:0000313" key="3">
    <source>
        <dbReference type="EMBL" id="RHF86360.1"/>
    </source>
</evidence>
<sequence length="116" mass="14063">MRYKTSYDFNEKSMESYFMTDEYVERRRAYVNEIRRSFDRPEVENGTAEEESQPLVPWIFLKIRIVLAVLLMLAFLLLKYNAYEFQGYQAKDVIDIISDNQYYTILQDYVMINEHD</sequence>
<reference evidence="4 5" key="1">
    <citation type="submission" date="2018-08" db="EMBL/GenBank/DDBJ databases">
        <title>A genome reference for cultivated species of the human gut microbiota.</title>
        <authorList>
            <person name="Zou Y."/>
            <person name="Xue W."/>
            <person name="Luo G."/>
        </authorList>
    </citation>
    <scope>NUCLEOTIDE SEQUENCE [LARGE SCALE GENOMIC DNA]</scope>
    <source>
        <strain evidence="3 5">AM23-23AC</strain>
        <strain evidence="2 4">AM42-1AC</strain>
    </source>
</reference>
<proteinExistence type="predicted"/>
<evidence type="ECO:0000313" key="4">
    <source>
        <dbReference type="Proteomes" id="UP000283492"/>
    </source>
</evidence>
<keyword evidence="1" id="KW-0812">Transmembrane</keyword>
<feature type="transmembrane region" description="Helical" evidence="1">
    <location>
        <begin position="55"/>
        <end position="78"/>
    </location>
</feature>
<accession>A0A1Q6SZB7</accession>
<keyword evidence="1" id="KW-0472">Membrane</keyword>
<dbReference type="Proteomes" id="UP000283492">
    <property type="component" value="Unassembled WGS sequence"/>
</dbReference>
<gene>
    <name evidence="3" type="ORF">DW654_05430</name>
    <name evidence="2" type="ORF">DW914_00635</name>
</gene>
<dbReference type="Proteomes" id="UP000283701">
    <property type="component" value="Unassembled WGS sequence"/>
</dbReference>
<dbReference type="EMBL" id="QRHP01000003">
    <property type="protein sequence ID" value="RHF86360.1"/>
    <property type="molecule type" value="Genomic_DNA"/>
</dbReference>
<dbReference type="EMBL" id="QSFX01000001">
    <property type="protein sequence ID" value="RHA91733.1"/>
    <property type="molecule type" value="Genomic_DNA"/>
</dbReference>
<dbReference type="AlphaFoldDB" id="A0A1Q6SZB7"/>
<comment type="caution">
    <text evidence="2">The sequence shown here is derived from an EMBL/GenBank/DDBJ whole genome shotgun (WGS) entry which is preliminary data.</text>
</comment>
<name>A0A1Q6SZB7_9FIRM</name>
<organism evidence="2 4">
    <name type="scientific">Roseburia inulinivorans</name>
    <dbReference type="NCBI Taxonomy" id="360807"/>
    <lineage>
        <taxon>Bacteria</taxon>
        <taxon>Bacillati</taxon>
        <taxon>Bacillota</taxon>
        <taxon>Clostridia</taxon>
        <taxon>Lachnospirales</taxon>
        <taxon>Lachnospiraceae</taxon>
        <taxon>Roseburia</taxon>
    </lineage>
</organism>
<keyword evidence="1" id="KW-1133">Transmembrane helix</keyword>
<evidence type="ECO:0000313" key="2">
    <source>
        <dbReference type="EMBL" id="RHA91733.1"/>
    </source>
</evidence>
<evidence type="ECO:0000256" key="1">
    <source>
        <dbReference type="SAM" id="Phobius"/>
    </source>
</evidence>
<protein>
    <submittedName>
        <fullName evidence="2">Uncharacterized protein</fullName>
    </submittedName>
</protein>
<evidence type="ECO:0000313" key="5">
    <source>
        <dbReference type="Proteomes" id="UP000283701"/>
    </source>
</evidence>